<keyword evidence="2 5" id="KW-0812">Transmembrane</keyword>
<feature type="transmembrane region" description="Helical" evidence="5">
    <location>
        <begin position="283"/>
        <end position="304"/>
    </location>
</feature>
<dbReference type="AlphaFoldDB" id="A0A1Z3N942"/>
<evidence type="ECO:0000256" key="1">
    <source>
        <dbReference type="ARBA" id="ARBA00004651"/>
    </source>
</evidence>
<feature type="transmembrane region" description="Helical" evidence="5">
    <location>
        <begin position="93"/>
        <end position="117"/>
    </location>
</feature>
<comment type="subcellular location">
    <subcellularLocation>
        <location evidence="1 5">Cell membrane</location>
        <topology evidence="1 5">Multi-pass membrane protein</topology>
    </subcellularLocation>
</comment>
<dbReference type="Gene3D" id="1.10.3720.10">
    <property type="entry name" value="MetI-like"/>
    <property type="match status" value="1"/>
</dbReference>
<keyword evidence="3 5" id="KW-1133">Transmembrane helix</keyword>
<dbReference type="GO" id="GO:0005315">
    <property type="term" value="F:phosphate transmembrane transporter activity"/>
    <property type="evidence" value="ECO:0007669"/>
    <property type="project" value="InterPro"/>
</dbReference>
<comment type="function">
    <text evidence="6">Part of the binding-protein-dependent transport system for phosphate; probably responsible for the translocation of the substrate across the membrane.</text>
</comment>
<feature type="transmembrane region" description="Helical" evidence="5">
    <location>
        <begin position="209"/>
        <end position="228"/>
    </location>
</feature>
<dbReference type="Proteomes" id="UP000197003">
    <property type="component" value="Chromosome"/>
</dbReference>
<evidence type="ECO:0000256" key="2">
    <source>
        <dbReference type="ARBA" id="ARBA00022692"/>
    </source>
</evidence>
<dbReference type="PANTHER" id="PTHR42727:SF1">
    <property type="entry name" value="PHOSPHATE TRANSPORT SYSTEM PERMEASE"/>
    <property type="match status" value="1"/>
</dbReference>
<dbReference type="KEGG" id="bbac:EP01_04485"/>
<keyword evidence="6" id="KW-0592">Phosphate transport</keyword>
<keyword evidence="6" id="KW-1003">Cell membrane</keyword>
<evidence type="ECO:0000313" key="9">
    <source>
        <dbReference type="Proteomes" id="UP000197003"/>
    </source>
</evidence>
<gene>
    <name evidence="8" type="ORF">B9G79_10620</name>
</gene>
<evidence type="ECO:0000256" key="6">
    <source>
        <dbReference type="RuleBase" id="RU363054"/>
    </source>
</evidence>
<dbReference type="EMBL" id="CP020946">
    <property type="protein sequence ID" value="ASD63988.1"/>
    <property type="molecule type" value="Genomic_DNA"/>
</dbReference>
<dbReference type="GO" id="GO:0005886">
    <property type="term" value="C:plasma membrane"/>
    <property type="evidence" value="ECO:0007669"/>
    <property type="project" value="UniProtKB-SubCell"/>
</dbReference>
<accession>A0A1Z3N942</accession>
<feature type="transmembrane region" description="Helical" evidence="5">
    <location>
        <begin position="161"/>
        <end position="180"/>
    </location>
</feature>
<proteinExistence type="inferred from homology"/>
<evidence type="ECO:0000256" key="4">
    <source>
        <dbReference type="ARBA" id="ARBA00023136"/>
    </source>
</evidence>
<dbReference type="SUPFAM" id="SSF161098">
    <property type="entry name" value="MetI-like"/>
    <property type="match status" value="1"/>
</dbReference>
<feature type="transmembrane region" description="Helical" evidence="5">
    <location>
        <begin position="29"/>
        <end position="53"/>
    </location>
</feature>
<evidence type="ECO:0000256" key="3">
    <source>
        <dbReference type="ARBA" id="ARBA00022989"/>
    </source>
</evidence>
<dbReference type="PANTHER" id="PTHR42727">
    <property type="entry name" value="PHOSPHATE TRANSPORT SYSTEM PERMEASE PROTEIN"/>
    <property type="match status" value="1"/>
</dbReference>
<keyword evidence="5" id="KW-0813">Transport</keyword>
<feature type="transmembrane region" description="Helical" evidence="5">
    <location>
        <begin position="129"/>
        <end position="149"/>
    </location>
</feature>
<evidence type="ECO:0000313" key="8">
    <source>
        <dbReference type="EMBL" id="ASD63988.1"/>
    </source>
</evidence>
<dbReference type="InterPro" id="IPR000515">
    <property type="entry name" value="MetI-like"/>
</dbReference>
<feature type="domain" description="ABC transmembrane type-1" evidence="7">
    <location>
        <begin position="89"/>
        <end position="301"/>
    </location>
</feature>
<name>A0A1Z3N942_BDEBC</name>
<evidence type="ECO:0000256" key="5">
    <source>
        <dbReference type="RuleBase" id="RU363032"/>
    </source>
</evidence>
<reference evidence="8 9" key="1">
    <citation type="submission" date="2017-04" db="EMBL/GenBank/DDBJ databases">
        <title>Whole genome sequence of Bdellovibrio bacteriovorus strain SSB218315.</title>
        <authorList>
            <person name="Oyedara O."/>
            <person name="Rodriguez-Perez M.A."/>
        </authorList>
    </citation>
    <scope>NUCLEOTIDE SEQUENCE [LARGE SCALE GENOMIC DNA]</scope>
    <source>
        <strain evidence="8 9">SSB218315</strain>
    </source>
</reference>
<organism evidence="8 9">
    <name type="scientific">Bdellovibrio bacteriovorus</name>
    <dbReference type="NCBI Taxonomy" id="959"/>
    <lineage>
        <taxon>Bacteria</taxon>
        <taxon>Pseudomonadati</taxon>
        <taxon>Bdellovibrionota</taxon>
        <taxon>Bdellovibrionia</taxon>
        <taxon>Bdellovibrionales</taxon>
        <taxon>Pseudobdellovibrionaceae</taxon>
        <taxon>Bdellovibrio</taxon>
    </lineage>
</organism>
<sequence length="312" mass="33635">MSKSQLRKLSEFTSADHPVRRMRRLRERAIETVLFLAAASSVLVTIGIVGILVTESMPFFAHVSLKDFLTDTQWTPLFENARYGILPLLSGTLLSTVIALSVAIPLGTVAAAFLSEYVRPSAREILKPVLELLAAVPTVVYGYFALLFVTPLLQKIIPNLGGFNVLSAGIVIGVMIVPYVSSLSEDAMRSVPNHLREASFAVGASRMQTAFRVVIPAAFSGITSAYILGISRALGETMVVAIAAGMQPNLTINPTEPAATITAFIVQVSLGDLPHGSIGYQSIYVAGLSLLVLTLCFNIVGLWLRKKFQEKE</sequence>
<dbReference type="InterPro" id="IPR011864">
    <property type="entry name" value="Phosphate_PstC"/>
</dbReference>
<dbReference type="NCBIfam" id="TIGR02138">
    <property type="entry name" value="phosphate_pstC"/>
    <property type="match status" value="1"/>
</dbReference>
<dbReference type="InterPro" id="IPR035906">
    <property type="entry name" value="MetI-like_sf"/>
</dbReference>
<evidence type="ECO:0000259" key="7">
    <source>
        <dbReference type="PROSITE" id="PS50928"/>
    </source>
</evidence>
<dbReference type="OMA" id="WWTFLIT"/>
<dbReference type="GO" id="GO:0006817">
    <property type="term" value="P:phosphate ion transport"/>
    <property type="evidence" value="ECO:0007669"/>
    <property type="project" value="UniProtKB-KW"/>
</dbReference>
<dbReference type="Pfam" id="PF00528">
    <property type="entry name" value="BPD_transp_1"/>
    <property type="match status" value="1"/>
</dbReference>
<dbReference type="PROSITE" id="PS50928">
    <property type="entry name" value="ABC_TM1"/>
    <property type="match status" value="1"/>
</dbReference>
<dbReference type="CDD" id="cd06261">
    <property type="entry name" value="TM_PBP2"/>
    <property type="match status" value="1"/>
</dbReference>
<protein>
    <recommendedName>
        <fullName evidence="6">Phosphate transport system permease protein</fullName>
    </recommendedName>
</protein>
<comment type="similarity">
    <text evidence="6">Belongs to the binding-protein-dependent transport system permease family. CysTW subfamily.</text>
</comment>
<keyword evidence="4 5" id="KW-0472">Membrane</keyword>